<dbReference type="Proteomes" id="UP000192611">
    <property type="component" value="Unassembled WGS sequence"/>
</dbReference>
<evidence type="ECO:0000313" key="1">
    <source>
        <dbReference type="EMBL" id="OQX91312.1"/>
    </source>
</evidence>
<evidence type="ECO:0008006" key="3">
    <source>
        <dbReference type="Google" id="ProtNLM"/>
    </source>
</evidence>
<dbReference type="EMBL" id="NATQ01000003">
    <property type="protein sequence ID" value="OQX91312.1"/>
    <property type="molecule type" value="Genomic_DNA"/>
</dbReference>
<protein>
    <recommendedName>
        <fullName evidence="3">Glycosyl transferase family 1 domain-containing protein</fullName>
    </recommendedName>
</protein>
<comment type="caution">
    <text evidence="1">The sequence shown here is derived from an EMBL/GenBank/DDBJ whole genome shotgun (WGS) entry which is preliminary data.</text>
</comment>
<gene>
    <name evidence="1" type="ORF">B6D57_00305</name>
</gene>
<proteinExistence type="predicted"/>
<name>A0A1W9S3S7_9BACT</name>
<dbReference type="AlphaFoldDB" id="A0A1W9S3S7"/>
<dbReference type="SUPFAM" id="SSF53756">
    <property type="entry name" value="UDP-Glycosyltransferase/glycogen phosphorylase"/>
    <property type="match status" value="1"/>
</dbReference>
<evidence type="ECO:0000313" key="2">
    <source>
        <dbReference type="Proteomes" id="UP000192611"/>
    </source>
</evidence>
<dbReference type="Gene3D" id="3.40.50.2000">
    <property type="entry name" value="Glycogen Phosphorylase B"/>
    <property type="match status" value="1"/>
</dbReference>
<organism evidence="1 2">
    <name type="scientific">Candidatus Coatesbacteria bacterium 4484_99</name>
    <dbReference type="NCBI Taxonomy" id="1970774"/>
    <lineage>
        <taxon>Bacteria</taxon>
        <taxon>Candidatus Coatesiibacteriota</taxon>
    </lineage>
</organism>
<sequence length="314" mass="35376">MVSSPLNLRIGVIGTAEMPSYLVDNLKLAGLNAVLIPWKRFSLYRYLPLVDVVVFIFPINKLRLIRTAKMLGKITIAKWIGSDVMFGLGERWSELKQVLRFIDIHISDAPLLDSELMSGGIRSFLIPIVPPDLRARPISLPDNFRLLTYIIKGKEEFYRAEVIGGVARRMKDVEFIVVEDGIVPNASSNVRHIGLVSRERMEAIYADTTAFIRLPTHDGISMSVLEALSYGRYVIRSIPFPACIYAVNEDEIVASIDGLRGVRDLNYEGLRFVEEVVSPTRLAEAWRALFKNLYSAISGDEEEVFELKKGIDVM</sequence>
<reference evidence="2" key="1">
    <citation type="submission" date="2017-03" db="EMBL/GenBank/DDBJ databases">
        <title>Novel pathways for hydrocarbon cycling and metabolic interdependencies in hydrothermal sediment communities.</title>
        <authorList>
            <person name="Dombrowski N."/>
            <person name="Seitz K."/>
            <person name="Teske A."/>
            <person name="Baker B."/>
        </authorList>
    </citation>
    <scope>NUCLEOTIDE SEQUENCE [LARGE SCALE GENOMIC DNA]</scope>
</reference>
<accession>A0A1W9S3S7</accession>